<dbReference type="AlphaFoldDB" id="A0A0C2SHW0"/>
<evidence type="ECO:0000313" key="1">
    <source>
        <dbReference type="EMBL" id="KIL62760.1"/>
    </source>
</evidence>
<accession>A0A0C2SHW0</accession>
<protein>
    <submittedName>
        <fullName evidence="1">Uncharacterized protein</fullName>
    </submittedName>
</protein>
<dbReference type="Proteomes" id="UP000054549">
    <property type="component" value="Unassembled WGS sequence"/>
</dbReference>
<dbReference type="HOGENOM" id="CLU_2359259_0_0_1"/>
<keyword evidence="2" id="KW-1185">Reference proteome</keyword>
<dbReference type="EMBL" id="KN818267">
    <property type="protein sequence ID" value="KIL62760.1"/>
    <property type="molecule type" value="Genomic_DNA"/>
</dbReference>
<proteinExistence type="predicted"/>
<organism evidence="1 2">
    <name type="scientific">Amanita muscaria (strain Koide BX008)</name>
    <dbReference type="NCBI Taxonomy" id="946122"/>
    <lineage>
        <taxon>Eukaryota</taxon>
        <taxon>Fungi</taxon>
        <taxon>Dikarya</taxon>
        <taxon>Basidiomycota</taxon>
        <taxon>Agaricomycotina</taxon>
        <taxon>Agaricomycetes</taxon>
        <taxon>Agaricomycetidae</taxon>
        <taxon>Agaricales</taxon>
        <taxon>Pluteineae</taxon>
        <taxon>Amanitaceae</taxon>
        <taxon>Amanita</taxon>
    </lineage>
</organism>
<reference evidence="1 2" key="1">
    <citation type="submission" date="2014-04" db="EMBL/GenBank/DDBJ databases">
        <title>Evolutionary Origins and Diversification of the Mycorrhizal Mutualists.</title>
        <authorList>
            <consortium name="DOE Joint Genome Institute"/>
            <consortium name="Mycorrhizal Genomics Consortium"/>
            <person name="Kohler A."/>
            <person name="Kuo A."/>
            <person name="Nagy L.G."/>
            <person name="Floudas D."/>
            <person name="Copeland A."/>
            <person name="Barry K.W."/>
            <person name="Cichocki N."/>
            <person name="Veneault-Fourrey C."/>
            <person name="LaButti K."/>
            <person name="Lindquist E.A."/>
            <person name="Lipzen A."/>
            <person name="Lundell T."/>
            <person name="Morin E."/>
            <person name="Murat C."/>
            <person name="Riley R."/>
            <person name="Ohm R."/>
            <person name="Sun H."/>
            <person name="Tunlid A."/>
            <person name="Henrissat B."/>
            <person name="Grigoriev I.V."/>
            <person name="Hibbett D.S."/>
            <person name="Martin F."/>
        </authorList>
    </citation>
    <scope>NUCLEOTIDE SEQUENCE [LARGE SCALE GENOMIC DNA]</scope>
    <source>
        <strain evidence="1 2">Koide BX008</strain>
    </source>
</reference>
<evidence type="ECO:0000313" key="2">
    <source>
        <dbReference type="Proteomes" id="UP000054549"/>
    </source>
</evidence>
<sequence>MLLTRWTILAPIYSTKLIPWLLKLDMPAISAGRGGDSIEESEKAVCFVQQQMQSLRDERKLRRRRHKRCSCLWVEPQQDGTNVTRSLRLLSSHTPY</sequence>
<gene>
    <name evidence="1" type="ORF">M378DRAFT_749913</name>
</gene>
<name>A0A0C2SHW0_AMAMK</name>
<dbReference type="OrthoDB" id="1748564at2759"/>
<dbReference type="InParanoid" id="A0A0C2SHW0"/>